<dbReference type="PANTHER" id="PTHR43900:SF37">
    <property type="entry name" value="GLUTATHIONE TRANSFERASE"/>
    <property type="match status" value="1"/>
</dbReference>
<dbReference type="EMBL" id="BSYO01000039">
    <property type="protein sequence ID" value="GMH30996.1"/>
    <property type="molecule type" value="Genomic_DNA"/>
</dbReference>
<dbReference type="GO" id="GO:0006749">
    <property type="term" value="P:glutathione metabolic process"/>
    <property type="evidence" value="ECO:0007669"/>
    <property type="project" value="TreeGrafter"/>
</dbReference>
<accession>A0AAD3TKZ8</accession>
<dbReference type="InterPro" id="IPR004045">
    <property type="entry name" value="Glutathione_S-Trfase_N"/>
</dbReference>
<dbReference type="InterPro" id="IPR036282">
    <property type="entry name" value="Glutathione-S-Trfase_C_sf"/>
</dbReference>
<dbReference type="PANTHER" id="PTHR43900">
    <property type="entry name" value="GLUTATHIONE S-TRANSFERASE RHO"/>
    <property type="match status" value="1"/>
</dbReference>
<evidence type="ECO:0000256" key="1">
    <source>
        <dbReference type="ARBA" id="ARBA00010128"/>
    </source>
</evidence>
<dbReference type="Pfam" id="PF00043">
    <property type="entry name" value="GST_C"/>
    <property type="match status" value="1"/>
</dbReference>
<evidence type="ECO:0000259" key="5">
    <source>
        <dbReference type="PROSITE" id="PS50404"/>
    </source>
</evidence>
<organism evidence="7 8">
    <name type="scientific">Nepenthes gracilis</name>
    <name type="common">Slender pitcher plant</name>
    <dbReference type="NCBI Taxonomy" id="150966"/>
    <lineage>
        <taxon>Eukaryota</taxon>
        <taxon>Viridiplantae</taxon>
        <taxon>Streptophyta</taxon>
        <taxon>Embryophyta</taxon>
        <taxon>Tracheophyta</taxon>
        <taxon>Spermatophyta</taxon>
        <taxon>Magnoliopsida</taxon>
        <taxon>eudicotyledons</taxon>
        <taxon>Gunneridae</taxon>
        <taxon>Pentapetalae</taxon>
        <taxon>Caryophyllales</taxon>
        <taxon>Nepenthaceae</taxon>
        <taxon>Nepenthes</taxon>
    </lineage>
</organism>
<dbReference type="Gene3D" id="3.40.30.10">
    <property type="entry name" value="Glutaredoxin"/>
    <property type="match status" value="1"/>
</dbReference>
<evidence type="ECO:0000256" key="4">
    <source>
        <dbReference type="ARBA" id="ARBA00047960"/>
    </source>
</evidence>
<dbReference type="InterPro" id="IPR036249">
    <property type="entry name" value="Thioredoxin-like_sf"/>
</dbReference>
<evidence type="ECO:0000256" key="2">
    <source>
        <dbReference type="ARBA" id="ARBA00012452"/>
    </source>
</evidence>
<dbReference type="GO" id="GO:0043295">
    <property type="term" value="F:glutathione binding"/>
    <property type="evidence" value="ECO:0007669"/>
    <property type="project" value="TreeGrafter"/>
</dbReference>
<feature type="domain" description="GST N-terminal" evidence="5">
    <location>
        <begin position="3"/>
        <end position="84"/>
    </location>
</feature>
<reference evidence="7" key="1">
    <citation type="submission" date="2023-05" db="EMBL/GenBank/DDBJ databases">
        <title>Nepenthes gracilis genome sequencing.</title>
        <authorList>
            <person name="Fukushima K."/>
        </authorList>
    </citation>
    <scope>NUCLEOTIDE SEQUENCE</scope>
    <source>
        <strain evidence="7">SING2019-196</strain>
    </source>
</reference>
<dbReference type="GO" id="GO:0009407">
    <property type="term" value="P:toxin catabolic process"/>
    <property type="evidence" value="ECO:0007669"/>
    <property type="project" value="UniProtKB-ARBA"/>
</dbReference>
<keyword evidence="8" id="KW-1185">Reference proteome</keyword>
<dbReference type="InterPro" id="IPR004046">
    <property type="entry name" value="GST_C"/>
</dbReference>
<comment type="caution">
    <text evidence="7">The sequence shown here is derived from an EMBL/GenBank/DDBJ whole genome shotgun (WGS) entry which is preliminary data.</text>
</comment>
<dbReference type="PROSITE" id="PS50405">
    <property type="entry name" value="GST_CTER"/>
    <property type="match status" value="1"/>
</dbReference>
<dbReference type="AlphaFoldDB" id="A0AAD3TKZ8"/>
<proteinExistence type="inferred from homology"/>
<name>A0AAD3TKZ8_NEPGR</name>
<comment type="catalytic activity">
    <reaction evidence="4">
        <text>RX + glutathione = an S-substituted glutathione + a halide anion + H(+)</text>
        <dbReference type="Rhea" id="RHEA:16437"/>
        <dbReference type="ChEBI" id="CHEBI:15378"/>
        <dbReference type="ChEBI" id="CHEBI:16042"/>
        <dbReference type="ChEBI" id="CHEBI:17792"/>
        <dbReference type="ChEBI" id="CHEBI:57925"/>
        <dbReference type="ChEBI" id="CHEBI:90779"/>
        <dbReference type="EC" id="2.5.1.18"/>
    </reaction>
</comment>
<feature type="domain" description="GST C-terminal" evidence="6">
    <location>
        <begin position="91"/>
        <end position="222"/>
    </location>
</feature>
<dbReference type="Pfam" id="PF02798">
    <property type="entry name" value="GST_N"/>
    <property type="match status" value="1"/>
</dbReference>
<dbReference type="GO" id="GO:0005737">
    <property type="term" value="C:cytoplasm"/>
    <property type="evidence" value="ECO:0007669"/>
    <property type="project" value="TreeGrafter"/>
</dbReference>
<evidence type="ECO:0000313" key="8">
    <source>
        <dbReference type="Proteomes" id="UP001279734"/>
    </source>
</evidence>
<evidence type="ECO:0000313" key="7">
    <source>
        <dbReference type="EMBL" id="GMH30996.1"/>
    </source>
</evidence>
<dbReference type="InterPro" id="IPR040079">
    <property type="entry name" value="Glutathione_S-Trfase"/>
</dbReference>
<sequence>MATYCRLYGNVYSVGTMRVLASLYEHDVEFEFVQIDPDDEHYRTQISVALDPFGEASVFQDGEMTLFESRAIMRCLSHAYAKQGQEQVYEVPKMQGIATSWIDVEDHHFDPPAAKLIAELVEKPRKGLPADQEVVSVAVAELAAVLDVYEARLTESKLLGGDKFTAADLTHLPNLHYLMALPVCKTLFESRPHVYAWSNAILSRLAWKKVVEMQKPLLKSESGTGKARNGLDGTLITEDSGKSAGLTVDPIEAPTTPLTSTDKLYQLVAKNEKWPRIKADSIEDEAWNLLHESIVYYWNPVGTIAAND</sequence>
<dbReference type="InterPro" id="IPR010987">
    <property type="entry name" value="Glutathione-S-Trfase_C-like"/>
</dbReference>
<protein>
    <recommendedName>
        <fullName evidence="2">glutathione transferase</fullName>
        <ecNumber evidence="2">2.5.1.18</ecNumber>
    </recommendedName>
</protein>
<dbReference type="Gene3D" id="1.20.1050.10">
    <property type="match status" value="1"/>
</dbReference>
<dbReference type="CDD" id="cd03187">
    <property type="entry name" value="GST_C_Phi"/>
    <property type="match status" value="1"/>
</dbReference>
<dbReference type="SFLD" id="SFLDG00358">
    <property type="entry name" value="Main_(cytGST)"/>
    <property type="match status" value="1"/>
</dbReference>
<keyword evidence="3" id="KW-0808">Transferase</keyword>
<dbReference type="SFLD" id="SFLDS00019">
    <property type="entry name" value="Glutathione_Transferase_(cytos"/>
    <property type="match status" value="1"/>
</dbReference>
<gene>
    <name evidence="7" type="ORF">Nepgr_032839</name>
</gene>
<dbReference type="EC" id="2.5.1.18" evidence="2"/>
<dbReference type="GO" id="GO:0004364">
    <property type="term" value="F:glutathione transferase activity"/>
    <property type="evidence" value="ECO:0007669"/>
    <property type="project" value="UniProtKB-EC"/>
</dbReference>
<dbReference type="SUPFAM" id="SSF52833">
    <property type="entry name" value="Thioredoxin-like"/>
    <property type="match status" value="1"/>
</dbReference>
<dbReference type="FunFam" id="1.20.1050.10:FF:000004">
    <property type="entry name" value="Glutathione S-transferase F2"/>
    <property type="match status" value="1"/>
</dbReference>
<comment type="similarity">
    <text evidence="1">Belongs to the GST superfamily. Phi family.</text>
</comment>
<dbReference type="FunFam" id="3.40.30.10:FF:000016">
    <property type="entry name" value="Glutathione S-transferase F2"/>
    <property type="match status" value="1"/>
</dbReference>
<dbReference type="PROSITE" id="PS50404">
    <property type="entry name" value="GST_NTER"/>
    <property type="match status" value="1"/>
</dbReference>
<dbReference type="Proteomes" id="UP001279734">
    <property type="component" value="Unassembled WGS sequence"/>
</dbReference>
<dbReference type="InterPro" id="IPR034347">
    <property type="entry name" value="GST_Phi_C"/>
</dbReference>
<evidence type="ECO:0000256" key="3">
    <source>
        <dbReference type="ARBA" id="ARBA00022679"/>
    </source>
</evidence>
<evidence type="ECO:0000259" key="6">
    <source>
        <dbReference type="PROSITE" id="PS50405"/>
    </source>
</evidence>
<dbReference type="SUPFAM" id="SSF47616">
    <property type="entry name" value="GST C-terminal domain-like"/>
    <property type="match status" value="1"/>
</dbReference>